<reference evidence="3 4" key="1">
    <citation type="submission" date="2016-09" db="EMBL/GenBank/DDBJ databases">
        <authorList>
            <consortium name="Pathogen Informatics"/>
        </authorList>
    </citation>
    <scope>NUCLEOTIDE SEQUENCE [LARGE SCALE GENOMIC DNA]</scope>
</reference>
<dbReference type="EMBL" id="LT969566">
    <property type="protein sequence ID" value="SOV75768.1"/>
    <property type="molecule type" value="Genomic_DNA"/>
</dbReference>
<proteinExistence type="predicted"/>
<feature type="transmembrane region" description="Helical" evidence="1">
    <location>
        <begin position="328"/>
        <end position="353"/>
    </location>
</feature>
<evidence type="ECO:0000313" key="3">
    <source>
        <dbReference type="EMBL" id="SOV75768.1"/>
    </source>
</evidence>
<feature type="signal peptide" evidence="2">
    <location>
        <begin position="1"/>
        <end position="27"/>
    </location>
</feature>
<evidence type="ECO:0000256" key="1">
    <source>
        <dbReference type="SAM" id="Phobius"/>
    </source>
</evidence>
<keyword evidence="1" id="KW-0812">Transmembrane</keyword>
<organism evidence="3 4">
    <name type="scientific">Plasmodium reichenowi</name>
    <dbReference type="NCBI Taxonomy" id="5854"/>
    <lineage>
        <taxon>Eukaryota</taxon>
        <taxon>Sar</taxon>
        <taxon>Alveolata</taxon>
        <taxon>Apicomplexa</taxon>
        <taxon>Aconoidasida</taxon>
        <taxon>Haemosporida</taxon>
        <taxon>Plasmodiidae</taxon>
        <taxon>Plasmodium</taxon>
        <taxon>Plasmodium (Laverania)</taxon>
    </lineage>
</organism>
<dbReference type="Proteomes" id="UP000240500">
    <property type="component" value="Chromosome 3"/>
</dbReference>
<accession>A0A2P9D409</accession>
<name>A0A2P9D409_PLARE</name>
<dbReference type="InterPro" id="IPR006373">
    <property type="entry name" value="VSA_Rifin"/>
</dbReference>
<dbReference type="VEuPathDB" id="PlasmoDB:PRG01_0303200"/>
<keyword evidence="1" id="KW-0472">Membrane</keyword>
<evidence type="ECO:0000256" key="2">
    <source>
        <dbReference type="SAM" id="SignalP"/>
    </source>
</evidence>
<dbReference type="NCBIfam" id="TIGR01477">
    <property type="entry name" value="RIFIN"/>
    <property type="match status" value="1"/>
</dbReference>
<protein>
    <submittedName>
        <fullName evidence="3">Rifin PIR protein, putative</fullName>
    </submittedName>
</protein>
<keyword evidence="2" id="KW-0732">Signal</keyword>
<dbReference type="OrthoDB" id="10494422at2759"/>
<sequence>MKAHYINILLFALPLNILLLSSQVSSAHKNPSITNHTYTNRSLCECETYAPANYDNDTEMKKVMEKFDRQTSQRLREYDDRMVEKRKQCKERCDKEIQKIILKDKLEKQMEQQLTTLEAKIDTEDIPTCICEKSIADKMEKGCLRCGYELGTVAPTVGLIGSVAVHVWKPTILKATIAAAIKANSATIADAAQAAGLKEGMRVVTAGLEALDLKKLGIVEFDSFFIEGFKIDISNVANIISGKRNAACGLNGTLGRATCDEIEIKLGSLLPDGQSGPPVNFAVKPKLEGILEQATQGAEAEVAATKAGMEATVKSVQEKIIEAASYDWYATVGYSVLAIIIIILIMVLIYLILRYRRKKKMKKKLQYIKLLEE</sequence>
<keyword evidence="1" id="KW-1133">Transmembrane helix</keyword>
<dbReference type="Pfam" id="PF02009">
    <property type="entry name" value="RIFIN"/>
    <property type="match status" value="1"/>
</dbReference>
<dbReference type="AlphaFoldDB" id="A0A2P9D409"/>
<feature type="chain" id="PRO_5015106114" evidence="2">
    <location>
        <begin position="28"/>
        <end position="373"/>
    </location>
</feature>
<gene>
    <name evidence="3" type="ORF">PRG01_0303200</name>
</gene>
<dbReference type="VEuPathDB" id="PlasmoDB:PRCDC_0049500"/>
<evidence type="ECO:0000313" key="4">
    <source>
        <dbReference type="Proteomes" id="UP000240500"/>
    </source>
</evidence>